<comment type="caution">
    <text evidence="1">The sequence shown here is derived from an EMBL/GenBank/DDBJ whole genome shotgun (WGS) entry which is preliminary data.</text>
</comment>
<reference evidence="1 2" key="1">
    <citation type="journal article" date="2019" name="Int. J. Syst. Evol. Microbiol.">
        <title>The Global Catalogue of Microorganisms (GCM) 10K type strain sequencing project: providing services to taxonomists for standard genome sequencing and annotation.</title>
        <authorList>
            <consortium name="The Broad Institute Genomics Platform"/>
            <consortium name="The Broad Institute Genome Sequencing Center for Infectious Disease"/>
            <person name="Wu L."/>
            <person name="Ma J."/>
        </authorList>
    </citation>
    <scope>NUCLEOTIDE SEQUENCE [LARGE SCALE GENOMIC DNA]</scope>
    <source>
        <strain evidence="1 2">RDMS1</strain>
    </source>
</reference>
<protein>
    <submittedName>
        <fullName evidence="1">Uncharacterized protein</fullName>
    </submittedName>
</protein>
<dbReference type="InterPro" id="IPR058985">
    <property type="entry name" value="Antitox_halobact"/>
</dbReference>
<organism evidence="1 2">
    <name type="scientific">Halocatena marina</name>
    <dbReference type="NCBI Taxonomy" id="2934937"/>
    <lineage>
        <taxon>Archaea</taxon>
        <taxon>Methanobacteriati</taxon>
        <taxon>Methanobacteriota</taxon>
        <taxon>Stenosarchaea group</taxon>
        <taxon>Halobacteria</taxon>
        <taxon>Halobacteriales</taxon>
        <taxon>Natronomonadaceae</taxon>
        <taxon>Halocatena</taxon>
    </lineage>
</organism>
<evidence type="ECO:0000313" key="1">
    <source>
        <dbReference type="EMBL" id="MFC7192844.1"/>
    </source>
</evidence>
<accession>A0ABD5YXR2</accession>
<dbReference type="EMBL" id="JBHTAX010000006">
    <property type="protein sequence ID" value="MFC7192844.1"/>
    <property type="molecule type" value="Genomic_DNA"/>
</dbReference>
<keyword evidence="2" id="KW-1185">Reference proteome</keyword>
<sequence>MTMQDEHRPMTSTTRDEELVAAIKDASTPEERRKAVRELAKRNIERHQGVYDRLARK</sequence>
<proteinExistence type="predicted"/>
<dbReference type="Proteomes" id="UP001596417">
    <property type="component" value="Unassembled WGS sequence"/>
</dbReference>
<dbReference type="Pfam" id="PF26044">
    <property type="entry name" value="Antitox_halo"/>
    <property type="match status" value="1"/>
</dbReference>
<dbReference type="RefSeq" id="WP_390206860.1">
    <property type="nucleotide sequence ID" value="NZ_JBHTAX010000006.1"/>
</dbReference>
<dbReference type="AlphaFoldDB" id="A0ABD5YXR2"/>
<name>A0ABD5YXR2_9EURY</name>
<evidence type="ECO:0000313" key="2">
    <source>
        <dbReference type="Proteomes" id="UP001596417"/>
    </source>
</evidence>
<gene>
    <name evidence="1" type="ORF">ACFQL7_25565</name>
</gene>